<keyword evidence="2" id="KW-0808">Transferase</keyword>
<dbReference type="GO" id="GO:0032259">
    <property type="term" value="P:methylation"/>
    <property type="evidence" value="ECO:0007669"/>
    <property type="project" value="UniProtKB-KW"/>
</dbReference>
<keyword evidence="3" id="KW-1185">Reference proteome</keyword>
<evidence type="ECO:0000313" key="3">
    <source>
        <dbReference type="Proteomes" id="UP000298337"/>
    </source>
</evidence>
<evidence type="ECO:0000313" key="2">
    <source>
        <dbReference type="EMBL" id="TGE08041.1"/>
    </source>
</evidence>
<keyword evidence="2" id="KW-0489">Methyltransferase</keyword>
<dbReference type="CDD" id="cd02440">
    <property type="entry name" value="AdoMet_MTases"/>
    <property type="match status" value="1"/>
</dbReference>
<dbReference type="GO" id="GO:0008757">
    <property type="term" value="F:S-adenosylmethionine-dependent methyltransferase activity"/>
    <property type="evidence" value="ECO:0007669"/>
    <property type="project" value="InterPro"/>
</dbReference>
<protein>
    <submittedName>
        <fullName evidence="2">SAM-dependent methyltransferase</fullName>
    </submittedName>
</protein>
<comment type="caution">
    <text evidence="2">The sequence shown here is derived from an EMBL/GenBank/DDBJ whole genome shotgun (WGS) entry which is preliminary data.</text>
</comment>
<name>A0A4Z0P6X4_9BACT</name>
<dbReference type="Proteomes" id="UP000298337">
    <property type="component" value="Unassembled WGS sequence"/>
</dbReference>
<dbReference type="SUPFAM" id="SSF53335">
    <property type="entry name" value="S-adenosyl-L-methionine-dependent methyltransferases"/>
    <property type="match status" value="1"/>
</dbReference>
<dbReference type="InterPro" id="IPR029063">
    <property type="entry name" value="SAM-dependent_MTases_sf"/>
</dbReference>
<dbReference type="OrthoDB" id="1524727at2"/>
<dbReference type="EMBL" id="SRLA01000002">
    <property type="protein sequence ID" value="TGE08041.1"/>
    <property type="molecule type" value="Genomic_DNA"/>
</dbReference>
<gene>
    <name evidence="2" type="ORF">EU556_09890</name>
</gene>
<dbReference type="InterPro" id="IPR013216">
    <property type="entry name" value="Methyltransf_11"/>
</dbReference>
<dbReference type="AlphaFoldDB" id="A0A4Z0P6X4"/>
<dbReference type="RefSeq" id="WP_135433687.1">
    <property type="nucleotide sequence ID" value="NZ_SRLA01000002.1"/>
</dbReference>
<evidence type="ECO:0000259" key="1">
    <source>
        <dbReference type="Pfam" id="PF08241"/>
    </source>
</evidence>
<reference evidence="2 3" key="1">
    <citation type="submission" date="2019-04" db="EMBL/GenBank/DDBJ databases">
        <authorList>
            <person name="Feng G."/>
            <person name="Zhang J."/>
            <person name="Zhu H."/>
        </authorList>
    </citation>
    <scope>NUCLEOTIDE SEQUENCE [LARGE SCALE GENOMIC DNA]</scope>
    <source>
        <strain evidence="2 3">92R-1</strain>
    </source>
</reference>
<dbReference type="Gene3D" id="3.40.50.150">
    <property type="entry name" value="Vaccinia Virus protein VP39"/>
    <property type="match status" value="1"/>
</dbReference>
<organism evidence="2 3">
    <name type="scientific">Hymenobacter fodinae</name>
    <dbReference type="NCBI Taxonomy" id="2510796"/>
    <lineage>
        <taxon>Bacteria</taxon>
        <taxon>Pseudomonadati</taxon>
        <taxon>Bacteroidota</taxon>
        <taxon>Cytophagia</taxon>
        <taxon>Cytophagales</taxon>
        <taxon>Hymenobacteraceae</taxon>
        <taxon>Hymenobacter</taxon>
    </lineage>
</organism>
<feature type="domain" description="Methyltransferase type 11" evidence="1">
    <location>
        <begin position="74"/>
        <end position="166"/>
    </location>
</feature>
<proteinExistence type="predicted"/>
<dbReference type="Pfam" id="PF08241">
    <property type="entry name" value="Methyltransf_11"/>
    <property type="match status" value="1"/>
</dbReference>
<accession>A0A4Z0P6X4</accession>
<sequence>MRSTVLTIARKILKKITPTPIKKALWSNATLRKHALQHCPIDFGDLRRVTPLSTCFGYDRGGPVDRYYIEGFLQKHAAQIRGNVLEIGDNEYTLAYGKTAVSKSDILHVNSSNKKATYIGDLSNAPHVPDNTFDCIILTQTLHLIYDFREAINTCYRVLKPGGSLLLTVPGISQIDHDEWKDIWLWSFTRGSIKRLMHEHFPNTDIEIETHGNVLASASFLYGLGAPELTKEELDYHDNHFQMIITAKATKPSFA</sequence>